<sequence length="94" mass="10024">MKCETRPLGARAEEDRKLLEGQRGLHRHAGRSATSGEGRGSAEEVDVDGHERPIRSIQQVPTSGQKECSPFSQVGAVAAADSPRLSPQPHAPCV</sequence>
<name>A0ABS8WN42_DATST</name>
<evidence type="ECO:0000256" key="1">
    <source>
        <dbReference type="SAM" id="MobiDB-lite"/>
    </source>
</evidence>
<protein>
    <submittedName>
        <fullName evidence="2">Uncharacterized protein</fullName>
    </submittedName>
</protein>
<reference evidence="2 3" key="1">
    <citation type="journal article" date="2021" name="BMC Genomics">
        <title>Datura genome reveals duplications of psychoactive alkaloid biosynthetic genes and high mutation rate following tissue culture.</title>
        <authorList>
            <person name="Rajewski A."/>
            <person name="Carter-House D."/>
            <person name="Stajich J."/>
            <person name="Litt A."/>
        </authorList>
    </citation>
    <scope>NUCLEOTIDE SEQUENCE [LARGE SCALE GENOMIC DNA]</scope>
    <source>
        <strain evidence="2">AR-01</strain>
    </source>
</reference>
<dbReference type="Proteomes" id="UP000823775">
    <property type="component" value="Unassembled WGS sequence"/>
</dbReference>
<gene>
    <name evidence="2" type="ORF">HAX54_047539</name>
</gene>
<dbReference type="EMBL" id="JACEIK010007697">
    <property type="protein sequence ID" value="MCE3050569.1"/>
    <property type="molecule type" value="Genomic_DNA"/>
</dbReference>
<keyword evidence="3" id="KW-1185">Reference proteome</keyword>
<evidence type="ECO:0000313" key="2">
    <source>
        <dbReference type="EMBL" id="MCE3050569.1"/>
    </source>
</evidence>
<comment type="caution">
    <text evidence="2">The sequence shown here is derived from an EMBL/GenBank/DDBJ whole genome shotgun (WGS) entry which is preliminary data.</text>
</comment>
<accession>A0ABS8WN42</accession>
<proteinExistence type="predicted"/>
<organism evidence="2 3">
    <name type="scientific">Datura stramonium</name>
    <name type="common">Jimsonweed</name>
    <name type="synonym">Common thornapple</name>
    <dbReference type="NCBI Taxonomy" id="4076"/>
    <lineage>
        <taxon>Eukaryota</taxon>
        <taxon>Viridiplantae</taxon>
        <taxon>Streptophyta</taxon>
        <taxon>Embryophyta</taxon>
        <taxon>Tracheophyta</taxon>
        <taxon>Spermatophyta</taxon>
        <taxon>Magnoliopsida</taxon>
        <taxon>eudicotyledons</taxon>
        <taxon>Gunneridae</taxon>
        <taxon>Pentapetalae</taxon>
        <taxon>asterids</taxon>
        <taxon>lamiids</taxon>
        <taxon>Solanales</taxon>
        <taxon>Solanaceae</taxon>
        <taxon>Solanoideae</taxon>
        <taxon>Datureae</taxon>
        <taxon>Datura</taxon>
    </lineage>
</organism>
<feature type="compositionally biased region" description="Polar residues" evidence="1">
    <location>
        <begin position="56"/>
        <end position="72"/>
    </location>
</feature>
<feature type="region of interest" description="Disordered" evidence="1">
    <location>
        <begin position="1"/>
        <end position="94"/>
    </location>
</feature>
<feature type="compositionally biased region" description="Basic and acidic residues" evidence="1">
    <location>
        <begin position="1"/>
        <end position="20"/>
    </location>
</feature>
<evidence type="ECO:0000313" key="3">
    <source>
        <dbReference type="Proteomes" id="UP000823775"/>
    </source>
</evidence>